<organism evidence="2 3">
    <name type="scientific">[Emmonsia] crescens</name>
    <dbReference type="NCBI Taxonomy" id="73230"/>
    <lineage>
        <taxon>Eukaryota</taxon>
        <taxon>Fungi</taxon>
        <taxon>Dikarya</taxon>
        <taxon>Ascomycota</taxon>
        <taxon>Pezizomycotina</taxon>
        <taxon>Eurotiomycetes</taxon>
        <taxon>Eurotiomycetidae</taxon>
        <taxon>Onygenales</taxon>
        <taxon>Ajellomycetaceae</taxon>
        <taxon>Emergomyces</taxon>
    </lineage>
</organism>
<gene>
    <name evidence="2" type="ORF">GX50_03500</name>
</gene>
<dbReference type="EMBL" id="PDND01000057">
    <property type="protein sequence ID" value="PGH33673.1"/>
    <property type="molecule type" value="Genomic_DNA"/>
</dbReference>
<feature type="region of interest" description="Disordered" evidence="1">
    <location>
        <begin position="178"/>
        <end position="202"/>
    </location>
</feature>
<reference evidence="2 3" key="1">
    <citation type="submission" date="2017-10" db="EMBL/GenBank/DDBJ databases">
        <title>Comparative genomics in systemic dimorphic fungi from Ajellomycetaceae.</title>
        <authorList>
            <person name="Munoz J.F."/>
            <person name="Mcewen J.G."/>
            <person name="Clay O.K."/>
            <person name="Cuomo C.A."/>
        </authorList>
    </citation>
    <scope>NUCLEOTIDE SEQUENCE [LARGE SCALE GENOMIC DNA]</scope>
    <source>
        <strain evidence="2 3">UAMH4076</strain>
    </source>
</reference>
<dbReference type="Proteomes" id="UP000226031">
    <property type="component" value="Unassembled WGS sequence"/>
</dbReference>
<evidence type="ECO:0000313" key="3">
    <source>
        <dbReference type="Proteomes" id="UP000226031"/>
    </source>
</evidence>
<dbReference type="AlphaFoldDB" id="A0A2B7ZKG7"/>
<name>A0A2B7ZKG7_9EURO</name>
<sequence length="202" mass="22786">MELDNSQIGPQAGFFDQCRQDLLGQLKDALGRPVPHTVWACLWLSDTESLERMIPLLKSDPTMIRPSFVDNLFDKIDSNVCLWRISEQVFFAPSVHRCHTEGLFALQPIKASEDSTSLRVKLYWLPKRSTPSSTLTDIMDVLQFPKISVNCPETFQSVMSSTSIRFVQQPISRDDVLDDVESEDPVSIEGSYVGEDESLDEG</sequence>
<evidence type="ECO:0000313" key="2">
    <source>
        <dbReference type="EMBL" id="PGH33673.1"/>
    </source>
</evidence>
<protein>
    <recommendedName>
        <fullName evidence="4">HNH nuclease domain-containing protein</fullName>
    </recommendedName>
</protein>
<comment type="caution">
    <text evidence="2">The sequence shown here is derived from an EMBL/GenBank/DDBJ whole genome shotgun (WGS) entry which is preliminary data.</text>
</comment>
<accession>A0A2B7ZKG7</accession>
<evidence type="ECO:0008006" key="4">
    <source>
        <dbReference type="Google" id="ProtNLM"/>
    </source>
</evidence>
<evidence type="ECO:0000256" key="1">
    <source>
        <dbReference type="SAM" id="MobiDB-lite"/>
    </source>
</evidence>
<proteinExistence type="predicted"/>
<keyword evidence="3" id="KW-1185">Reference proteome</keyword>